<keyword evidence="9" id="KW-1185">Reference proteome</keyword>
<dbReference type="EMBL" id="JAFLQZ010000006">
    <property type="protein sequence ID" value="MBO0358639.1"/>
    <property type="molecule type" value="Genomic_DNA"/>
</dbReference>
<dbReference type="PANTHER" id="PTHR37937:SF1">
    <property type="entry name" value="CONJUGATIVE TRANSFER: DNA TRANSPORT"/>
    <property type="match status" value="1"/>
</dbReference>
<dbReference type="CDD" id="cd01127">
    <property type="entry name" value="TrwB_TraG_TraD_VirD4"/>
    <property type="match status" value="1"/>
</dbReference>
<dbReference type="InterPro" id="IPR003688">
    <property type="entry name" value="TraG/VirD4"/>
</dbReference>
<proteinExistence type="inferred from homology"/>
<dbReference type="SUPFAM" id="SSF52540">
    <property type="entry name" value="P-loop containing nucleoside triphosphate hydrolases"/>
    <property type="match status" value="1"/>
</dbReference>
<comment type="similarity">
    <text evidence="2">Belongs to the VirD4/TraG family.</text>
</comment>
<accession>A0A939EWT3</accession>
<evidence type="ECO:0000256" key="7">
    <source>
        <dbReference type="SAM" id="Phobius"/>
    </source>
</evidence>
<feature type="transmembrane region" description="Helical" evidence="7">
    <location>
        <begin position="68"/>
        <end position="91"/>
    </location>
</feature>
<gene>
    <name evidence="8" type="ORF">J0X19_11840</name>
</gene>
<dbReference type="GO" id="GO:0005886">
    <property type="term" value="C:plasma membrane"/>
    <property type="evidence" value="ECO:0007669"/>
    <property type="project" value="UniProtKB-SubCell"/>
</dbReference>
<evidence type="ECO:0000256" key="1">
    <source>
        <dbReference type="ARBA" id="ARBA00004651"/>
    </source>
</evidence>
<comment type="subcellular location">
    <subcellularLocation>
        <location evidence="1">Cell membrane</location>
        <topology evidence="1">Multi-pass membrane protein</topology>
    </subcellularLocation>
</comment>
<name>A0A939EWT3_9BACT</name>
<dbReference type="Gene3D" id="3.40.50.300">
    <property type="entry name" value="P-loop containing nucleotide triphosphate hydrolases"/>
    <property type="match status" value="1"/>
</dbReference>
<evidence type="ECO:0000256" key="4">
    <source>
        <dbReference type="ARBA" id="ARBA00022692"/>
    </source>
</evidence>
<evidence type="ECO:0000256" key="6">
    <source>
        <dbReference type="ARBA" id="ARBA00023136"/>
    </source>
</evidence>
<keyword evidence="6 7" id="KW-0472">Membrane</keyword>
<evidence type="ECO:0000256" key="3">
    <source>
        <dbReference type="ARBA" id="ARBA00022475"/>
    </source>
</evidence>
<keyword evidence="4 7" id="KW-0812">Transmembrane</keyword>
<dbReference type="PANTHER" id="PTHR37937">
    <property type="entry name" value="CONJUGATIVE TRANSFER: DNA TRANSPORT"/>
    <property type="match status" value="1"/>
</dbReference>
<keyword evidence="3" id="KW-1003">Cell membrane</keyword>
<protein>
    <submittedName>
        <fullName evidence="8">Type IV secretory system conjugative DNA transfer family protein</fullName>
    </submittedName>
</protein>
<feature type="transmembrane region" description="Helical" evidence="7">
    <location>
        <begin position="25"/>
        <end position="47"/>
    </location>
</feature>
<evidence type="ECO:0000256" key="2">
    <source>
        <dbReference type="ARBA" id="ARBA00008806"/>
    </source>
</evidence>
<evidence type="ECO:0000256" key="5">
    <source>
        <dbReference type="ARBA" id="ARBA00022989"/>
    </source>
</evidence>
<evidence type="ECO:0000313" key="9">
    <source>
        <dbReference type="Proteomes" id="UP000664144"/>
    </source>
</evidence>
<feature type="transmembrane region" description="Helical" evidence="7">
    <location>
        <begin position="111"/>
        <end position="130"/>
    </location>
</feature>
<dbReference type="RefSeq" id="WP_206984565.1">
    <property type="nucleotide sequence ID" value="NZ_JAFLQZ010000006.1"/>
</dbReference>
<dbReference type="InterPro" id="IPR051539">
    <property type="entry name" value="T4SS-coupling_protein"/>
</dbReference>
<evidence type="ECO:0000313" key="8">
    <source>
        <dbReference type="EMBL" id="MBO0358639.1"/>
    </source>
</evidence>
<keyword evidence="5 7" id="KW-1133">Transmembrane helix</keyword>
<organism evidence="8 9">
    <name type="scientific">Hymenobacter telluris</name>
    <dbReference type="NCBI Taxonomy" id="2816474"/>
    <lineage>
        <taxon>Bacteria</taxon>
        <taxon>Pseudomonadati</taxon>
        <taxon>Bacteroidota</taxon>
        <taxon>Cytophagia</taxon>
        <taxon>Cytophagales</taxon>
        <taxon>Hymenobacteraceae</taxon>
        <taxon>Hymenobacter</taxon>
    </lineage>
</organism>
<comment type="caution">
    <text evidence="8">The sequence shown here is derived from an EMBL/GenBank/DDBJ whole genome shotgun (WGS) entry which is preliminary data.</text>
</comment>
<dbReference type="AlphaFoldDB" id="A0A939EWT3"/>
<dbReference type="Pfam" id="PF02534">
    <property type="entry name" value="T4SS-DNA_transf"/>
    <property type="match status" value="1"/>
</dbReference>
<sequence length="579" mass="64629">MQQITTDHLVTLLRNRPNPGGLAKALLFFIGVLLTPITLAGALWGYVRGYNRFLAKRNLLPDLVELPAPVLAGMVMFAVIGWLLLLVGIVAVRNFMGMFYGSSMDTGSMMAIIGFNIVGSSLVFVGFIFWQRKFIRHAMEESRYGSARLSQVDDIAHYLTPNGLSVGGYLSYRDQGHIMTLGKTRGGKGVELIIPALLDRSAYTGSFVVIDPKGENAAITARYQKEKGQTVLLLDPWDMQTDAPATYNPLDILKPGDDLGDDAMMIAEMIVPDNPGEHDKFWTERARSVIAGLIIHIHSNKGTLIDLWRYLRLDDKAFAELVADMRYSQNPIVKVTGNELSNAMANDKMFASIIATALQHTDFLKSPALQRSMVKSNFNVNELSEGKTTMYVIIPADKLKSHSQWLRLVVTTSMRAVMRNHNRRVTFILDEFPSLGPLREISEFGLAAAAGYNISLWMILQSLPQLKNLYRDNWENFIANTAVKHYLGVSDNFTADYVSHSIGVSTIVTRTEGENSQTHSTQRQLFTADEVRIVSTESMIIQVDQKPTVIMGRNPYYLDETLLERADTNPMYSATASKR</sequence>
<dbReference type="InterPro" id="IPR027417">
    <property type="entry name" value="P-loop_NTPase"/>
</dbReference>
<dbReference type="Proteomes" id="UP000664144">
    <property type="component" value="Unassembled WGS sequence"/>
</dbReference>
<reference evidence="8" key="1">
    <citation type="submission" date="2021-03" db="EMBL/GenBank/DDBJ databases">
        <authorList>
            <person name="Kim M.K."/>
        </authorList>
    </citation>
    <scope>NUCLEOTIDE SEQUENCE</scope>
    <source>
        <strain evidence="8">BT186</strain>
    </source>
</reference>